<protein>
    <submittedName>
        <fullName evidence="2">Uncharacterized protein</fullName>
    </submittedName>
</protein>
<accession>A0A2L2T3H7</accession>
<reference evidence="3" key="1">
    <citation type="submission" date="2014-10" db="EMBL/GenBank/DDBJ databases">
        <authorList>
            <person name="King R."/>
        </authorList>
    </citation>
    <scope>NUCLEOTIDE SEQUENCE [LARGE SCALE GENOMIC DNA]</scope>
    <source>
        <strain evidence="3">A3/5</strain>
    </source>
</reference>
<feature type="coiled-coil region" evidence="1">
    <location>
        <begin position="156"/>
        <end position="190"/>
    </location>
</feature>
<dbReference type="AlphaFoldDB" id="A0A2L2T3H7"/>
<proteinExistence type="predicted"/>
<name>A0A2L2T3H7_9HYPO</name>
<dbReference type="GeneID" id="37264111"/>
<evidence type="ECO:0000313" key="3">
    <source>
        <dbReference type="Proteomes" id="UP000245910"/>
    </source>
</evidence>
<evidence type="ECO:0000313" key="2">
    <source>
        <dbReference type="EMBL" id="CEI39789.1"/>
    </source>
</evidence>
<evidence type="ECO:0000256" key="1">
    <source>
        <dbReference type="SAM" id="Coils"/>
    </source>
</evidence>
<dbReference type="KEGG" id="fvn:FVRRES_12480"/>
<dbReference type="EMBL" id="LN649232">
    <property type="protein sequence ID" value="CEI39789.1"/>
    <property type="molecule type" value="Genomic_DNA"/>
</dbReference>
<keyword evidence="1" id="KW-0175">Coiled coil</keyword>
<dbReference type="Proteomes" id="UP000245910">
    <property type="component" value="Chromosome IIII"/>
</dbReference>
<dbReference type="RefSeq" id="XP_025582179.1">
    <property type="nucleotide sequence ID" value="XM_025727742.2"/>
</dbReference>
<keyword evidence="3" id="KW-1185">Reference proteome</keyword>
<organism evidence="2 3">
    <name type="scientific">Fusarium venenatum</name>
    <dbReference type="NCBI Taxonomy" id="56646"/>
    <lineage>
        <taxon>Eukaryota</taxon>
        <taxon>Fungi</taxon>
        <taxon>Dikarya</taxon>
        <taxon>Ascomycota</taxon>
        <taxon>Pezizomycotina</taxon>
        <taxon>Sordariomycetes</taxon>
        <taxon>Hypocreomycetidae</taxon>
        <taxon>Hypocreales</taxon>
        <taxon>Nectriaceae</taxon>
        <taxon>Fusarium</taxon>
    </lineage>
</organism>
<dbReference type="OrthoDB" id="5094133at2759"/>
<sequence length="192" mass="22052">MDSSDYSDAAKAELRDDINKDVTVFLQRLQSVGADDKIDDFEVQNIGEEAYRLYTPTAAGSPVSGSTSGTTKDSIAKQIADHNDEAHRQILSRLKKKELSKLKSDKKAQMGKLRESMVEIKAESHGLLWDAELRRLIHTPGDISTDVEMNKILDQYRANEMEFHQLDAKYKRLEKELRKIQREKRKRRKSCQ</sequence>